<evidence type="ECO:0000313" key="5">
    <source>
        <dbReference type="EMBL" id="VAW20021.1"/>
    </source>
</evidence>
<evidence type="ECO:0000256" key="1">
    <source>
        <dbReference type="ARBA" id="ARBA00022598"/>
    </source>
</evidence>
<dbReference type="InterPro" id="IPR003142">
    <property type="entry name" value="BPL_C"/>
</dbReference>
<dbReference type="CDD" id="cd16442">
    <property type="entry name" value="BPL"/>
    <property type="match status" value="1"/>
</dbReference>
<dbReference type="PANTHER" id="PTHR12835:SF5">
    <property type="entry name" value="BIOTIN--PROTEIN LIGASE"/>
    <property type="match status" value="1"/>
</dbReference>
<dbReference type="Gene3D" id="2.30.30.100">
    <property type="match status" value="1"/>
</dbReference>
<keyword evidence="3" id="KW-0067">ATP-binding</keyword>
<dbReference type="Pfam" id="PF02237">
    <property type="entry name" value="BPL_C"/>
    <property type="match status" value="1"/>
</dbReference>
<keyword evidence="1 5" id="KW-0436">Ligase</keyword>
<dbReference type="EMBL" id="UOEO01000128">
    <property type="protein sequence ID" value="VAW20021.1"/>
    <property type="molecule type" value="Genomic_DNA"/>
</dbReference>
<name>A0A3B0TMT3_9ZZZZ</name>
<evidence type="ECO:0000259" key="4">
    <source>
        <dbReference type="PROSITE" id="PS51733"/>
    </source>
</evidence>
<dbReference type="NCBIfam" id="TIGR00121">
    <property type="entry name" value="birA_ligase"/>
    <property type="match status" value="1"/>
</dbReference>
<protein>
    <submittedName>
        <fullName evidence="5">Biotin--protein ligase</fullName>
        <ecNumber evidence="5">6.3.4.9</ecNumber>
    </submittedName>
</protein>
<keyword evidence="2" id="KW-0547">Nucleotide-binding</keyword>
<dbReference type="InterPro" id="IPR045864">
    <property type="entry name" value="aa-tRNA-synth_II/BPL/LPL"/>
</dbReference>
<dbReference type="AlphaFoldDB" id="A0A3B0TMT3"/>
<dbReference type="SUPFAM" id="SSF55681">
    <property type="entry name" value="Class II aaRS and biotin synthetases"/>
    <property type="match status" value="1"/>
</dbReference>
<dbReference type="SUPFAM" id="SSF50037">
    <property type="entry name" value="C-terminal domain of transcriptional repressors"/>
    <property type="match status" value="1"/>
</dbReference>
<dbReference type="PANTHER" id="PTHR12835">
    <property type="entry name" value="BIOTIN PROTEIN LIGASE"/>
    <property type="match status" value="1"/>
</dbReference>
<feature type="domain" description="BPL/LPL catalytic" evidence="4">
    <location>
        <begin position="1"/>
        <end position="174"/>
    </location>
</feature>
<reference evidence="5" key="1">
    <citation type="submission" date="2018-06" db="EMBL/GenBank/DDBJ databases">
        <authorList>
            <person name="Zhirakovskaya E."/>
        </authorList>
    </citation>
    <scope>NUCLEOTIDE SEQUENCE</scope>
</reference>
<gene>
    <name evidence="5" type="ORF">MNBD_ALPHA12-447</name>
</gene>
<dbReference type="Gene3D" id="3.30.930.10">
    <property type="entry name" value="Bira Bifunctional Protein, Domain 2"/>
    <property type="match status" value="1"/>
</dbReference>
<dbReference type="PROSITE" id="PS51733">
    <property type="entry name" value="BPL_LPL_CATALYTIC"/>
    <property type="match status" value="1"/>
</dbReference>
<dbReference type="Pfam" id="PF03099">
    <property type="entry name" value="BPL_LplA_LipB"/>
    <property type="match status" value="1"/>
</dbReference>
<dbReference type="GO" id="GO:0005737">
    <property type="term" value="C:cytoplasm"/>
    <property type="evidence" value="ECO:0007669"/>
    <property type="project" value="TreeGrafter"/>
</dbReference>
<sequence length="241" mass="25476">MGFATLASTNSSAMEAAREGNADRLWVASLAQSKGRGRRGRVWQSEAGNLAASLVNILPKNVADPSLLSFVAALAVVNALEAINMRSVSARFELKWPNDVLANGAKIAGILLEAERLKSGDMLIVTGIGVNVKTAPGDLPYAATSLAQLGIDIDAQGMFEALSDAWVAVFDLWNNGAGKAQILDQWRARATGIGQRVAVKRAHDQVAGIFEAIDGQGQLVVRQKSGQAIIITAGDVFFNHI</sequence>
<dbReference type="InterPro" id="IPR008988">
    <property type="entry name" value="Transcriptional_repressor_C"/>
</dbReference>
<dbReference type="EC" id="6.3.4.9" evidence="5"/>
<accession>A0A3B0TMT3</accession>
<evidence type="ECO:0000256" key="2">
    <source>
        <dbReference type="ARBA" id="ARBA00022741"/>
    </source>
</evidence>
<dbReference type="GO" id="GO:0004077">
    <property type="term" value="F:biotin--[biotin carboxyl-carrier protein] ligase activity"/>
    <property type="evidence" value="ECO:0007669"/>
    <property type="project" value="UniProtKB-EC"/>
</dbReference>
<organism evidence="5">
    <name type="scientific">hydrothermal vent metagenome</name>
    <dbReference type="NCBI Taxonomy" id="652676"/>
    <lineage>
        <taxon>unclassified sequences</taxon>
        <taxon>metagenomes</taxon>
        <taxon>ecological metagenomes</taxon>
    </lineage>
</organism>
<proteinExistence type="predicted"/>
<evidence type="ECO:0000256" key="3">
    <source>
        <dbReference type="ARBA" id="ARBA00022840"/>
    </source>
</evidence>
<dbReference type="InterPro" id="IPR004143">
    <property type="entry name" value="BPL_LPL_catalytic"/>
</dbReference>
<dbReference type="GO" id="GO:0005524">
    <property type="term" value="F:ATP binding"/>
    <property type="evidence" value="ECO:0007669"/>
    <property type="project" value="UniProtKB-KW"/>
</dbReference>
<dbReference type="InterPro" id="IPR004408">
    <property type="entry name" value="Biotin_CoA_COase_ligase"/>
</dbReference>